<evidence type="ECO:0000256" key="2">
    <source>
        <dbReference type="ARBA" id="ARBA00022723"/>
    </source>
</evidence>
<protein>
    <submittedName>
        <fullName evidence="7">Cytochrome c-552</fullName>
    </submittedName>
</protein>
<dbReference type="Pfam" id="PF00034">
    <property type="entry name" value="Cytochrom_C"/>
    <property type="match status" value="1"/>
</dbReference>
<dbReference type="PANTHER" id="PTHR35008">
    <property type="entry name" value="BLL4482 PROTEIN-RELATED"/>
    <property type="match status" value="1"/>
</dbReference>
<feature type="domain" description="Cytochrome c" evidence="6">
    <location>
        <begin position="163"/>
        <end position="252"/>
    </location>
</feature>
<dbReference type="GO" id="GO:0046872">
    <property type="term" value="F:metal ion binding"/>
    <property type="evidence" value="ECO:0007669"/>
    <property type="project" value="UniProtKB-KW"/>
</dbReference>
<feature type="transmembrane region" description="Helical" evidence="5">
    <location>
        <begin position="103"/>
        <end position="125"/>
    </location>
</feature>
<proteinExistence type="predicted"/>
<dbReference type="AlphaFoldDB" id="A0A399EQ16"/>
<dbReference type="RefSeq" id="WP_119315116.1">
    <property type="nucleotide sequence ID" value="NZ_QXDL01000077.1"/>
</dbReference>
<dbReference type="OrthoDB" id="7933886at2"/>
<comment type="caution">
    <text evidence="7">The sequence shown here is derived from an EMBL/GenBank/DDBJ whole genome shotgun (WGS) entry which is preliminary data.</text>
</comment>
<dbReference type="GO" id="GO:0009055">
    <property type="term" value="F:electron transfer activity"/>
    <property type="evidence" value="ECO:0007669"/>
    <property type="project" value="InterPro"/>
</dbReference>
<dbReference type="Proteomes" id="UP000265715">
    <property type="component" value="Unassembled WGS sequence"/>
</dbReference>
<dbReference type="PROSITE" id="PS51007">
    <property type="entry name" value="CYTC"/>
    <property type="match status" value="1"/>
</dbReference>
<keyword evidence="5" id="KW-0812">Transmembrane</keyword>
<evidence type="ECO:0000259" key="6">
    <source>
        <dbReference type="PROSITE" id="PS51007"/>
    </source>
</evidence>
<dbReference type="Gene3D" id="1.10.760.10">
    <property type="entry name" value="Cytochrome c-like domain"/>
    <property type="match status" value="1"/>
</dbReference>
<sequence length="268" mass="27985">MPIERIEVYLNDASEPVQVLKDPPFKVKIDTRSLPDGEHTLRIVTYHKGGGREVQEKHFKVKNLPGVMLQGLEDGKEVSGDLEMTVRIGDPNIKPPRERFPGLAAAAVTVLLLLGIWGFFALTAVPDTIVEEVSKNAAAGGAGHGEGTAGAGEGATGGAVSAELIKQGEGVYQANCAGCHQANGAGLPGAFPPLANNPNLSDAKYVTEVVIKGLQGKTIEVGGQTYTGAMPGFAQLSDEEVAAVATYVMNSWGNSFGPATVEDAKAHR</sequence>
<evidence type="ECO:0000313" key="8">
    <source>
        <dbReference type="Proteomes" id="UP000265715"/>
    </source>
</evidence>
<keyword evidence="1 4" id="KW-0349">Heme</keyword>
<dbReference type="SUPFAM" id="SSF46626">
    <property type="entry name" value="Cytochrome c"/>
    <property type="match status" value="1"/>
</dbReference>
<dbReference type="InterPro" id="IPR036909">
    <property type="entry name" value="Cyt_c-like_dom_sf"/>
</dbReference>
<evidence type="ECO:0000256" key="4">
    <source>
        <dbReference type="PROSITE-ProRule" id="PRU00433"/>
    </source>
</evidence>
<evidence type="ECO:0000256" key="3">
    <source>
        <dbReference type="ARBA" id="ARBA00023004"/>
    </source>
</evidence>
<dbReference type="InterPro" id="IPR051459">
    <property type="entry name" value="Cytochrome_c-type_DH"/>
</dbReference>
<keyword evidence="3 4" id="KW-0408">Iron</keyword>
<evidence type="ECO:0000256" key="5">
    <source>
        <dbReference type="SAM" id="Phobius"/>
    </source>
</evidence>
<reference evidence="7 8" key="1">
    <citation type="submission" date="2018-08" db="EMBL/GenBank/DDBJ databases">
        <title>Meiothermus terrae DSM 26712 genome sequencing project.</title>
        <authorList>
            <person name="Da Costa M.S."/>
            <person name="Albuquerque L."/>
            <person name="Raposo P."/>
            <person name="Froufe H.J.C."/>
            <person name="Barroso C.S."/>
            <person name="Egas C."/>
        </authorList>
    </citation>
    <scope>NUCLEOTIDE SEQUENCE [LARGE SCALE GENOMIC DNA]</scope>
    <source>
        <strain evidence="7 8">DSM 26712</strain>
    </source>
</reference>
<name>A0A399EQ16_9DEIN</name>
<keyword evidence="2 4" id="KW-0479">Metal-binding</keyword>
<keyword evidence="5" id="KW-0472">Membrane</keyword>
<keyword evidence="5" id="KW-1133">Transmembrane helix</keyword>
<dbReference type="PANTHER" id="PTHR35008:SF8">
    <property type="entry name" value="ALCOHOL DEHYDROGENASE CYTOCHROME C SUBUNIT"/>
    <property type="match status" value="1"/>
</dbReference>
<evidence type="ECO:0000313" key="7">
    <source>
        <dbReference type="EMBL" id="RIH84231.1"/>
    </source>
</evidence>
<keyword evidence="8" id="KW-1185">Reference proteome</keyword>
<dbReference type="GO" id="GO:0020037">
    <property type="term" value="F:heme binding"/>
    <property type="evidence" value="ECO:0007669"/>
    <property type="project" value="InterPro"/>
</dbReference>
<dbReference type="InterPro" id="IPR009056">
    <property type="entry name" value="Cyt_c-like_dom"/>
</dbReference>
<evidence type="ECO:0000256" key="1">
    <source>
        <dbReference type="ARBA" id="ARBA00022617"/>
    </source>
</evidence>
<gene>
    <name evidence="7" type="primary">cycA_4</name>
    <name evidence="7" type="ORF">Mterra_02028</name>
</gene>
<dbReference type="EMBL" id="QXDL01000077">
    <property type="protein sequence ID" value="RIH84231.1"/>
    <property type="molecule type" value="Genomic_DNA"/>
</dbReference>
<organism evidence="7 8">
    <name type="scientific">Calidithermus terrae</name>
    <dbReference type="NCBI Taxonomy" id="1408545"/>
    <lineage>
        <taxon>Bacteria</taxon>
        <taxon>Thermotogati</taxon>
        <taxon>Deinococcota</taxon>
        <taxon>Deinococci</taxon>
        <taxon>Thermales</taxon>
        <taxon>Thermaceae</taxon>
        <taxon>Calidithermus</taxon>
    </lineage>
</organism>
<accession>A0A399EQ16</accession>